<dbReference type="Pfam" id="PF19850">
    <property type="entry name" value="DUF6325"/>
    <property type="match status" value="1"/>
</dbReference>
<dbReference type="EMBL" id="JAFEUF010000156">
    <property type="protein sequence ID" value="MBM7056980.1"/>
    <property type="molecule type" value="Genomic_DNA"/>
</dbReference>
<gene>
    <name evidence="1" type="ORF">JS521_24660</name>
</gene>
<evidence type="ECO:0008006" key="3">
    <source>
        <dbReference type="Google" id="ProtNLM"/>
    </source>
</evidence>
<dbReference type="Proteomes" id="UP000712045">
    <property type="component" value="Unassembled WGS sequence"/>
</dbReference>
<protein>
    <recommendedName>
        <fullName evidence="3">DUF1269 domain-containing protein</fullName>
    </recommendedName>
</protein>
<accession>A0ABS2I1X3</accession>
<name>A0ABS2I1X3_9ACTN</name>
<evidence type="ECO:0000313" key="1">
    <source>
        <dbReference type="EMBL" id="MBM7056980.1"/>
    </source>
</evidence>
<proteinExistence type="predicted"/>
<organism evidence="1 2">
    <name type="scientific">Streptomyces durocortorensis</name>
    <dbReference type="NCBI Taxonomy" id="2811104"/>
    <lineage>
        <taxon>Bacteria</taxon>
        <taxon>Bacillati</taxon>
        <taxon>Actinomycetota</taxon>
        <taxon>Actinomycetes</taxon>
        <taxon>Kitasatosporales</taxon>
        <taxon>Streptomycetaceae</taxon>
        <taxon>Streptomyces</taxon>
    </lineage>
</organism>
<comment type="caution">
    <text evidence="1">The sequence shown here is derived from an EMBL/GenBank/DDBJ whole genome shotgun (WGS) entry which is preliminary data.</text>
</comment>
<evidence type="ECO:0000313" key="2">
    <source>
        <dbReference type="Proteomes" id="UP000712045"/>
    </source>
</evidence>
<keyword evidence="2" id="KW-1185">Reference proteome</keyword>
<reference evidence="1 2" key="1">
    <citation type="submission" date="2021-02" db="EMBL/GenBank/DDBJ databases">
        <title>Genome Streptomyces sp. RHZ10.</title>
        <authorList>
            <person name="Besaury L."/>
        </authorList>
    </citation>
    <scope>NUCLEOTIDE SEQUENCE [LARGE SCALE GENOMIC DNA]</scope>
    <source>
        <strain evidence="1 2">RHZ10</strain>
    </source>
</reference>
<sequence length="153" mass="16375">MEEGGLLVPSDLQADTVGPVDVAVIAFEGNRFDGRIVPALRELQQNETVRILDLAFVSKARDSSVSVLELADPGVAETLRQVTDVQFDLLSDEDLRTVSDSLGEESSALVVAWENTWAARLAAAVRGSEGELVMLERIPRDAVVEAITALGAT</sequence>
<dbReference type="InterPro" id="IPR046288">
    <property type="entry name" value="DUF6325"/>
</dbReference>